<feature type="transmembrane region" description="Helical" evidence="1">
    <location>
        <begin position="35"/>
        <end position="56"/>
    </location>
</feature>
<dbReference type="GO" id="GO:0020037">
    <property type="term" value="F:heme binding"/>
    <property type="evidence" value="ECO:0007669"/>
    <property type="project" value="InterPro"/>
</dbReference>
<dbReference type="InterPro" id="IPR002541">
    <property type="entry name" value="Cyt_c_assembly"/>
</dbReference>
<evidence type="ECO:0000256" key="1">
    <source>
        <dbReference type="SAM" id="Phobius"/>
    </source>
</evidence>
<dbReference type="Proteomes" id="UP000326202">
    <property type="component" value="Chromosome"/>
</dbReference>
<reference evidence="3 4" key="1">
    <citation type="submission" date="2019-08" db="EMBL/GenBank/DDBJ databases">
        <title>Hyperibacter terrae gen. nov., sp. nov. and Hyperibacter viscosus sp. nov., two new members in the family Rhodospirillaceae isolated from the rhizosphere of Hypericum perforatum.</title>
        <authorList>
            <person name="Noviana Z."/>
        </authorList>
    </citation>
    <scope>NUCLEOTIDE SEQUENCE [LARGE SCALE GENOMIC DNA]</scope>
    <source>
        <strain evidence="3 4">R5913</strain>
    </source>
</reference>
<dbReference type="GO" id="GO:0017004">
    <property type="term" value="P:cytochrome complex assembly"/>
    <property type="evidence" value="ECO:0007669"/>
    <property type="project" value="InterPro"/>
</dbReference>
<dbReference type="PANTHER" id="PTHR38034">
    <property type="entry name" value="INNER MEMBRANE PROTEIN YPJD"/>
    <property type="match status" value="1"/>
</dbReference>
<evidence type="ECO:0000313" key="3">
    <source>
        <dbReference type="EMBL" id="QEX17221.1"/>
    </source>
</evidence>
<organism evidence="3 4">
    <name type="scientific">Hypericibacter terrae</name>
    <dbReference type="NCBI Taxonomy" id="2602015"/>
    <lineage>
        <taxon>Bacteria</taxon>
        <taxon>Pseudomonadati</taxon>
        <taxon>Pseudomonadota</taxon>
        <taxon>Alphaproteobacteria</taxon>
        <taxon>Rhodospirillales</taxon>
        <taxon>Dongiaceae</taxon>
        <taxon>Hypericibacter</taxon>
    </lineage>
</organism>
<dbReference type="Pfam" id="PF01578">
    <property type="entry name" value="Cytochrom_C_asm"/>
    <property type="match status" value="1"/>
</dbReference>
<name>A0A5J6MJ48_9PROT</name>
<dbReference type="PANTHER" id="PTHR38034:SF1">
    <property type="entry name" value="INNER MEMBRANE PROTEIN YPJD"/>
    <property type="match status" value="1"/>
</dbReference>
<proteinExistence type="predicted"/>
<dbReference type="AlphaFoldDB" id="A0A5J6MJ48"/>
<dbReference type="RefSeq" id="WP_225308666.1">
    <property type="nucleotide sequence ID" value="NZ_CP042906.1"/>
</dbReference>
<feature type="domain" description="Cytochrome c assembly protein" evidence="2">
    <location>
        <begin position="68"/>
        <end position="269"/>
    </location>
</feature>
<gene>
    <name evidence="3" type="ORF">FRZ44_25170</name>
</gene>
<keyword evidence="4" id="KW-1185">Reference proteome</keyword>
<keyword evidence="1" id="KW-0472">Membrane</keyword>
<keyword evidence="1" id="KW-1133">Transmembrane helix</keyword>
<feature type="transmembrane region" description="Helical" evidence="1">
    <location>
        <begin position="68"/>
        <end position="87"/>
    </location>
</feature>
<feature type="transmembrane region" description="Helical" evidence="1">
    <location>
        <begin position="249"/>
        <end position="270"/>
    </location>
</feature>
<feature type="transmembrane region" description="Helical" evidence="1">
    <location>
        <begin position="94"/>
        <end position="118"/>
    </location>
</feature>
<dbReference type="KEGG" id="htq:FRZ44_25170"/>
<feature type="transmembrane region" description="Helical" evidence="1">
    <location>
        <begin position="130"/>
        <end position="154"/>
    </location>
</feature>
<feature type="transmembrane region" description="Helical" evidence="1">
    <location>
        <begin position="6"/>
        <end position="28"/>
    </location>
</feature>
<evidence type="ECO:0000259" key="2">
    <source>
        <dbReference type="Pfam" id="PF01578"/>
    </source>
</evidence>
<dbReference type="EMBL" id="CP042906">
    <property type="protein sequence ID" value="QEX17221.1"/>
    <property type="molecule type" value="Genomic_DNA"/>
</dbReference>
<feature type="transmembrane region" description="Helical" evidence="1">
    <location>
        <begin position="217"/>
        <end position="237"/>
    </location>
</feature>
<accession>A0A5J6MJ48</accession>
<keyword evidence="1" id="KW-0812">Transmembrane</keyword>
<dbReference type="InterPro" id="IPR052372">
    <property type="entry name" value="YpjD/HemX"/>
</dbReference>
<protein>
    <submittedName>
        <fullName evidence="3">Cytochrome c biogenesis protein</fullName>
    </submittedName>
</protein>
<evidence type="ECO:0000313" key="4">
    <source>
        <dbReference type="Proteomes" id="UP000326202"/>
    </source>
</evidence>
<sequence length="271" mass="28586">MSGDELTNGYLLSLGAVVALLPVTLLVWRRPGAALSSFWVLLAVAIAGACTVVAVHQGHGWTPGLSQALWATIAACLLIFAALGALVRESLRLSLLLLPYLLLLGLLATCVAGLPSAPISAGAATAWLDLHILISVSTYGLVTLAAVASLALFLQERALKAKRPTALTRALPSMTDCETLEVRLMAVGLFVLGVGLLTGMATEYMEAHRLLVLDHKTVFSLLAFVVIGILLLLHRVSGLRGRRAARIALLAYLLLTLAYPGVKVVTQIILS</sequence>
<feature type="transmembrane region" description="Helical" evidence="1">
    <location>
        <begin position="184"/>
        <end position="205"/>
    </location>
</feature>